<feature type="repeat" description="TPR" evidence="3">
    <location>
        <begin position="95"/>
        <end position="128"/>
    </location>
</feature>
<protein>
    <submittedName>
        <fullName evidence="6">Tetratricopeptide repeat protein</fullName>
    </submittedName>
</protein>
<dbReference type="Pfam" id="PF14559">
    <property type="entry name" value="TPR_19"/>
    <property type="match status" value="1"/>
</dbReference>
<dbReference type="Proteomes" id="UP000478417">
    <property type="component" value="Unassembled WGS sequence"/>
</dbReference>
<feature type="repeat" description="TPR" evidence="3">
    <location>
        <begin position="129"/>
        <end position="162"/>
    </location>
</feature>
<evidence type="ECO:0000256" key="1">
    <source>
        <dbReference type="ARBA" id="ARBA00022737"/>
    </source>
</evidence>
<dbReference type="PROSITE" id="PS50005">
    <property type="entry name" value="TPR"/>
    <property type="match status" value="3"/>
</dbReference>
<evidence type="ECO:0000256" key="5">
    <source>
        <dbReference type="SAM" id="SignalP"/>
    </source>
</evidence>
<dbReference type="AlphaFoldDB" id="A0A6B2M191"/>
<dbReference type="Pfam" id="PF13432">
    <property type="entry name" value="TPR_16"/>
    <property type="match status" value="2"/>
</dbReference>
<dbReference type="PANTHER" id="PTHR45586">
    <property type="entry name" value="TPR REPEAT-CONTAINING PROTEIN PA4667"/>
    <property type="match status" value="1"/>
</dbReference>
<feature type="signal peptide" evidence="5">
    <location>
        <begin position="1"/>
        <end position="21"/>
    </location>
</feature>
<keyword evidence="2 3" id="KW-0802">TPR repeat</keyword>
<dbReference type="InterPro" id="IPR051012">
    <property type="entry name" value="CellSynth/LPSAsmb/PSIAsmb"/>
</dbReference>
<organism evidence="6 7">
    <name type="scientific">Oceanipulchritudo coccoides</name>
    <dbReference type="NCBI Taxonomy" id="2706888"/>
    <lineage>
        <taxon>Bacteria</taxon>
        <taxon>Pseudomonadati</taxon>
        <taxon>Verrucomicrobiota</taxon>
        <taxon>Opitutia</taxon>
        <taxon>Puniceicoccales</taxon>
        <taxon>Oceanipulchritudinaceae</taxon>
        <taxon>Oceanipulchritudo</taxon>
    </lineage>
</organism>
<dbReference type="InterPro" id="IPR011990">
    <property type="entry name" value="TPR-like_helical_dom_sf"/>
</dbReference>
<dbReference type="SMART" id="SM00028">
    <property type="entry name" value="TPR"/>
    <property type="match status" value="8"/>
</dbReference>
<dbReference type="Gene3D" id="1.25.40.10">
    <property type="entry name" value="Tetratricopeptide repeat domain"/>
    <property type="match status" value="2"/>
</dbReference>
<comment type="caution">
    <text evidence="6">The sequence shown here is derived from an EMBL/GenBank/DDBJ whole genome shotgun (WGS) entry which is preliminary data.</text>
</comment>
<keyword evidence="5" id="KW-0732">Signal</keyword>
<dbReference type="PANTHER" id="PTHR45586:SF1">
    <property type="entry name" value="LIPOPOLYSACCHARIDE ASSEMBLY PROTEIN B"/>
    <property type="match status" value="1"/>
</dbReference>
<dbReference type="RefSeq" id="WP_163963780.1">
    <property type="nucleotide sequence ID" value="NZ_JAAGNX010000002.1"/>
</dbReference>
<accession>A0A6B2M191</accession>
<keyword evidence="4" id="KW-0175">Coiled coil</keyword>
<dbReference type="SUPFAM" id="SSF48452">
    <property type="entry name" value="TPR-like"/>
    <property type="match status" value="2"/>
</dbReference>
<evidence type="ECO:0000256" key="2">
    <source>
        <dbReference type="ARBA" id="ARBA00022803"/>
    </source>
</evidence>
<evidence type="ECO:0000256" key="4">
    <source>
        <dbReference type="SAM" id="Coils"/>
    </source>
</evidence>
<gene>
    <name evidence="6" type="ORF">G0Q06_06730</name>
</gene>
<proteinExistence type="predicted"/>
<reference evidence="6 7" key="1">
    <citation type="submission" date="2020-02" db="EMBL/GenBank/DDBJ databases">
        <title>Albibacoteraceae fam. nov., the first described family within the subdivision 4 Verrucomicrobia.</title>
        <authorList>
            <person name="Xi F."/>
        </authorList>
    </citation>
    <scope>NUCLEOTIDE SEQUENCE [LARGE SCALE GENOMIC DNA]</scope>
    <source>
        <strain evidence="6 7">CK1056</strain>
    </source>
</reference>
<sequence>MKNLKFSLICLLGTLPFGLSAQQMVLTEVWNDPGFVKSFAGSFLPLTDQEPKITEKEADLFKELADLLAINQSVQATEKLASAVRSAADPSTVSAALNYTLANLYLQNGRYAEASGQYQEAIRKFPNFRRAYKNLGLALIQNGSYGEAIKALVKSIEMGDGTGETFGLLAFSYLNEGNPAAALEGYRQASLLNPDNREWRIGKAEALMRTERYAEAIAEFKQLIAELPDRFAFYTSIANAYLSLNEAETAGYYLEVLRRRKEAKPAALGLLGDIYVNGGLANLALTAYQDALKSGGFTINKSIRALKAFLQRGFYAEAKVFLAEMEAVHSANLSDEESREVLNLKAQLALAEGENEEAAAILEDVLDQDPLNGNALSLLGDYNQSIGDDESAIYYYERAVQLPDFQREAQLQLARIYVRQKEYAMAIRQLEGALAMEYSANVQDFLNAVKAVYNRAL</sequence>
<evidence type="ECO:0000313" key="7">
    <source>
        <dbReference type="Proteomes" id="UP000478417"/>
    </source>
</evidence>
<keyword evidence="7" id="KW-1185">Reference proteome</keyword>
<feature type="chain" id="PRO_5025683752" evidence="5">
    <location>
        <begin position="22"/>
        <end position="457"/>
    </location>
</feature>
<dbReference type="InterPro" id="IPR019734">
    <property type="entry name" value="TPR_rpt"/>
</dbReference>
<keyword evidence="1" id="KW-0677">Repeat</keyword>
<name>A0A6B2M191_9BACT</name>
<dbReference type="EMBL" id="JAAGNX010000002">
    <property type="protein sequence ID" value="NDV62136.1"/>
    <property type="molecule type" value="Genomic_DNA"/>
</dbReference>
<feature type="coiled-coil region" evidence="4">
    <location>
        <begin position="334"/>
        <end position="368"/>
    </location>
</feature>
<feature type="repeat" description="TPR" evidence="3">
    <location>
        <begin position="163"/>
        <end position="196"/>
    </location>
</feature>
<evidence type="ECO:0000256" key="3">
    <source>
        <dbReference type="PROSITE-ProRule" id="PRU00339"/>
    </source>
</evidence>
<evidence type="ECO:0000313" key="6">
    <source>
        <dbReference type="EMBL" id="NDV62136.1"/>
    </source>
</evidence>